<keyword evidence="3" id="KW-1185">Reference proteome</keyword>
<gene>
    <name evidence="2" type="ORF">FMM05_20305</name>
</gene>
<evidence type="ECO:0000313" key="2">
    <source>
        <dbReference type="EMBL" id="TRW21495.1"/>
    </source>
</evidence>
<keyword evidence="1" id="KW-0175">Coiled coil</keyword>
<evidence type="ECO:0000313" key="3">
    <source>
        <dbReference type="Proteomes" id="UP000320643"/>
    </source>
</evidence>
<proteinExistence type="predicted"/>
<dbReference type="OrthoDB" id="636834at2"/>
<organism evidence="2 3">
    <name type="scientific">Flavobacterium zepuense</name>
    <dbReference type="NCBI Taxonomy" id="2593302"/>
    <lineage>
        <taxon>Bacteria</taxon>
        <taxon>Pseudomonadati</taxon>
        <taxon>Bacteroidota</taxon>
        <taxon>Flavobacteriia</taxon>
        <taxon>Flavobacteriales</taxon>
        <taxon>Flavobacteriaceae</taxon>
        <taxon>Flavobacterium</taxon>
    </lineage>
</organism>
<dbReference type="EMBL" id="VJVZ01000019">
    <property type="protein sequence ID" value="TRW21495.1"/>
    <property type="molecule type" value="Genomic_DNA"/>
</dbReference>
<comment type="caution">
    <text evidence="2">The sequence shown here is derived from an EMBL/GenBank/DDBJ whole genome shotgun (WGS) entry which is preliminary data.</text>
</comment>
<feature type="coiled-coil region" evidence="1">
    <location>
        <begin position="39"/>
        <end position="66"/>
    </location>
</feature>
<dbReference type="AlphaFoldDB" id="A0A552UTF2"/>
<evidence type="ECO:0000256" key="1">
    <source>
        <dbReference type="SAM" id="Coils"/>
    </source>
</evidence>
<name>A0A552UTF2_9FLAO</name>
<sequence length="418" mass="48410">METTNTSPAMVLSDIRQYPLEALDLMIAVTLNPAKSNIAAITTEQAEALCNELDKEKNRLQLLIKTQVFSMAKRNEVELLVKRYHGELDSLLDQSLQHRKSIPPKNAHVRSIYNTLTDCLDSLLLFIENRFANYLGMDERVPATYLSTAIKDVRKALYVLKGKINVRPVLQPVAGVVLRSLDNFSAQPKRLYEPTFRKVIYHRELVRELLKLNWDANTDALAHELCELLICMNFNSKAFIKFLIETMERKVSECENTVDKIDTLLFWHKAFNQLHPKPGLKYNPNYHDLETVISNWFIQEIRYFEKKLQWSSVTLQEPEEDKKAPKDRKKVLQKVLVQLSSDQAGLIFRAADELRIIVARSLSEVFRSIAPHLSTPYSETVSYEGMRVQSYVAEERDKKIAIETLERIIERIKEFNVK</sequence>
<accession>A0A552UTF2</accession>
<reference evidence="2 3" key="1">
    <citation type="submission" date="2019-07" db="EMBL/GenBank/DDBJ databases">
        <title>Flavobacterium sp. nov., isolated from glacier ice.</title>
        <authorList>
            <person name="Liu Q."/>
            <person name="Xin Y.-H."/>
        </authorList>
    </citation>
    <scope>NUCLEOTIDE SEQUENCE [LARGE SCALE GENOMIC DNA]</scope>
    <source>
        <strain evidence="2 3">ZT4R6</strain>
    </source>
</reference>
<protein>
    <submittedName>
        <fullName evidence="2">Uncharacterized protein</fullName>
    </submittedName>
</protein>
<dbReference type="RefSeq" id="WP_143375261.1">
    <property type="nucleotide sequence ID" value="NZ_VJVZ01000019.1"/>
</dbReference>
<dbReference type="Proteomes" id="UP000320643">
    <property type="component" value="Unassembled WGS sequence"/>
</dbReference>